<keyword evidence="2" id="KW-1185">Reference proteome</keyword>
<reference evidence="1 2" key="1">
    <citation type="submission" date="2019-04" db="EMBL/GenBank/DDBJ databases">
        <authorList>
            <person name="Feng G."/>
            <person name="Zhang J."/>
            <person name="Zhu H."/>
        </authorList>
    </citation>
    <scope>NUCLEOTIDE SEQUENCE [LARGE SCALE GENOMIC DNA]</scope>
    <source>
        <strain evidence="1 2">9PBR-1</strain>
    </source>
</reference>
<dbReference type="AlphaFoldDB" id="A0A4Z0PTH2"/>
<dbReference type="RefSeq" id="WP_135398822.1">
    <property type="nucleotide sequence ID" value="NZ_SRMB01000007.1"/>
</dbReference>
<name>A0A4Z0PTH2_9BACT</name>
<evidence type="ECO:0000313" key="1">
    <source>
        <dbReference type="EMBL" id="TGE21070.1"/>
    </source>
</evidence>
<dbReference type="EMBL" id="SRMB01000007">
    <property type="protein sequence ID" value="TGE21070.1"/>
    <property type="molecule type" value="Genomic_DNA"/>
</dbReference>
<comment type="caution">
    <text evidence="1">The sequence shown here is derived from an EMBL/GenBank/DDBJ whole genome shotgun (WGS) entry which is preliminary data.</text>
</comment>
<protein>
    <submittedName>
        <fullName evidence="1">Uncharacterized protein</fullName>
    </submittedName>
</protein>
<accession>A0A4Z0PTH2</accession>
<dbReference type="Proteomes" id="UP000298471">
    <property type="component" value="Unassembled WGS sequence"/>
</dbReference>
<organism evidence="1 2">
    <name type="scientific">Hymenobacter metallicola</name>
    <dbReference type="NCBI Taxonomy" id="2563114"/>
    <lineage>
        <taxon>Bacteria</taxon>
        <taxon>Pseudomonadati</taxon>
        <taxon>Bacteroidota</taxon>
        <taxon>Cytophagia</taxon>
        <taxon>Cytophagales</taxon>
        <taxon>Hymenobacteraceae</taxon>
        <taxon>Hymenobacter</taxon>
    </lineage>
</organism>
<proteinExistence type="predicted"/>
<dbReference type="OrthoDB" id="876544at2"/>
<evidence type="ECO:0000313" key="2">
    <source>
        <dbReference type="Proteomes" id="UP000298471"/>
    </source>
</evidence>
<gene>
    <name evidence="1" type="ORF">E5K02_23960</name>
</gene>
<sequence length="233" mass="25938">MLTTKQDNRLTAAENVAATLQQDPASYAADKALQQITQELHTLLAALQPLRQKGVRTASKGAAKTKGQRRQQLATSAAEVAGDLYSYATDQHNRALQTSADYNYSTLLKMRATALTDLVQHLYTEAETHQTALLDYGLTPARLQELKDALAAFTTTKNDPRQHITEGKAARLAIKEQFSQLATLLEDRLDRSLRKYARSHPEFYHRLTAARQVIDRPGKQQGGDNEEPPTKLQ</sequence>